<evidence type="ECO:0000256" key="2">
    <source>
        <dbReference type="SAM" id="SignalP"/>
    </source>
</evidence>
<name>A0A0G4PAB3_PENC3</name>
<proteinExistence type="predicted"/>
<protein>
    <submittedName>
        <fullName evidence="3">Str. FM013</fullName>
    </submittedName>
</protein>
<feature type="signal peptide" evidence="2">
    <location>
        <begin position="1"/>
        <end position="18"/>
    </location>
</feature>
<dbReference type="Proteomes" id="UP000053732">
    <property type="component" value="Unassembled WGS sequence"/>
</dbReference>
<feature type="region of interest" description="Disordered" evidence="1">
    <location>
        <begin position="89"/>
        <end position="156"/>
    </location>
</feature>
<gene>
    <name evidence="3" type="ORF">PCAMFM013_S009g000201</name>
</gene>
<dbReference type="AlphaFoldDB" id="A0A0G4PAB3"/>
<accession>A0A0G4PAB3</accession>
<reference evidence="3 4" key="1">
    <citation type="journal article" date="2014" name="Nat. Commun.">
        <title>Multiple recent horizontal transfers of a large genomic region in cheese making fungi.</title>
        <authorList>
            <person name="Cheeseman K."/>
            <person name="Ropars J."/>
            <person name="Renault P."/>
            <person name="Dupont J."/>
            <person name="Gouzy J."/>
            <person name="Branca A."/>
            <person name="Abraham A.L."/>
            <person name="Ceppi M."/>
            <person name="Conseiller E."/>
            <person name="Debuchy R."/>
            <person name="Malagnac F."/>
            <person name="Goarin A."/>
            <person name="Silar P."/>
            <person name="Lacoste S."/>
            <person name="Sallet E."/>
            <person name="Bensimon A."/>
            <person name="Giraud T."/>
            <person name="Brygoo Y."/>
        </authorList>
    </citation>
    <scope>NUCLEOTIDE SEQUENCE [LARGE SCALE GENOMIC DNA]</scope>
    <source>
        <strain evidence="4">FM 013</strain>
    </source>
</reference>
<feature type="chain" id="PRO_5005195177" evidence="2">
    <location>
        <begin position="19"/>
        <end position="181"/>
    </location>
</feature>
<feature type="compositionally biased region" description="Polar residues" evidence="1">
    <location>
        <begin position="89"/>
        <end position="98"/>
    </location>
</feature>
<keyword evidence="2" id="KW-0732">Signal</keyword>
<sequence length="181" mass="18466">MKPVAALFVVSLASAAYGWKVGDSSTGSTDPDVTTKCTQWANDISSKDSCKALQKEFDIDFQQLHEWNPSLLKEPCVPIEGWSYCVGSSSKSNDQASGMGTAAPSLHLSTSTGSTATSTEATSLPSQSTESAGTATGNSATASSASSSPSATGTSDGTRLMAIEGTGIVMAGCSLFISLFL</sequence>
<evidence type="ECO:0000313" key="3">
    <source>
        <dbReference type="EMBL" id="CRL23261.1"/>
    </source>
</evidence>
<evidence type="ECO:0000256" key="1">
    <source>
        <dbReference type="SAM" id="MobiDB-lite"/>
    </source>
</evidence>
<evidence type="ECO:0000313" key="4">
    <source>
        <dbReference type="Proteomes" id="UP000053732"/>
    </source>
</evidence>
<dbReference type="EMBL" id="HG793142">
    <property type="protein sequence ID" value="CRL23261.1"/>
    <property type="molecule type" value="Genomic_DNA"/>
</dbReference>
<keyword evidence="4" id="KW-1185">Reference proteome</keyword>
<organism evidence="3 4">
    <name type="scientific">Penicillium camemberti (strain FM 013)</name>
    <dbReference type="NCBI Taxonomy" id="1429867"/>
    <lineage>
        <taxon>Eukaryota</taxon>
        <taxon>Fungi</taxon>
        <taxon>Dikarya</taxon>
        <taxon>Ascomycota</taxon>
        <taxon>Pezizomycotina</taxon>
        <taxon>Eurotiomycetes</taxon>
        <taxon>Eurotiomycetidae</taxon>
        <taxon>Eurotiales</taxon>
        <taxon>Aspergillaceae</taxon>
        <taxon>Penicillium</taxon>
    </lineage>
</organism>
<feature type="compositionally biased region" description="Low complexity" evidence="1">
    <location>
        <begin position="105"/>
        <end position="156"/>
    </location>
</feature>
<dbReference type="STRING" id="1429867.A0A0G4PAB3"/>